<protein>
    <submittedName>
        <fullName evidence="4">GNAT family N-acetyltransferase</fullName>
    </submittedName>
</protein>
<dbReference type="PANTHER" id="PTHR43420:SF47">
    <property type="entry name" value="N-ACETYLTRANSFERASE DOMAIN-CONTAINING PROTEIN"/>
    <property type="match status" value="1"/>
</dbReference>
<comment type="caution">
    <text evidence="4">The sequence shown here is derived from an EMBL/GenBank/DDBJ whole genome shotgun (WGS) entry which is preliminary data.</text>
</comment>
<proteinExistence type="predicted"/>
<dbReference type="Gene3D" id="3.40.630.30">
    <property type="match status" value="1"/>
</dbReference>
<dbReference type="AlphaFoldDB" id="A0A2J0Z728"/>
<reference evidence="4 5" key="1">
    <citation type="submission" date="2017-06" db="EMBL/GenBank/DDBJ databases">
        <title>Ensifer strains isolated from leguminous trees and herbs display diverse denitrification phenotypes with some acting as strong N2O sinks.</title>
        <authorList>
            <person name="Woliy K."/>
            <person name="Mania D."/>
            <person name="Bakken L.R."/>
            <person name="Frostegard A."/>
        </authorList>
    </citation>
    <scope>NUCLEOTIDE SEQUENCE [LARGE SCALE GENOMIC DNA]</scope>
    <source>
        <strain evidence="4 5">AC50a</strain>
    </source>
</reference>
<dbReference type="Pfam" id="PF13508">
    <property type="entry name" value="Acetyltransf_7"/>
    <property type="match status" value="1"/>
</dbReference>
<evidence type="ECO:0000259" key="3">
    <source>
        <dbReference type="PROSITE" id="PS51186"/>
    </source>
</evidence>
<feature type="domain" description="N-acetyltransferase" evidence="3">
    <location>
        <begin position="1"/>
        <end position="111"/>
    </location>
</feature>
<organism evidence="4 5">
    <name type="scientific">Rhizobium meliloti</name>
    <name type="common">Ensifer meliloti</name>
    <name type="synonym">Sinorhizobium meliloti</name>
    <dbReference type="NCBI Taxonomy" id="382"/>
    <lineage>
        <taxon>Bacteria</taxon>
        <taxon>Pseudomonadati</taxon>
        <taxon>Pseudomonadota</taxon>
        <taxon>Alphaproteobacteria</taxon>
        <taxon>Hyphomicrobiales</taxon>
        <taxon>Rhizobiaceae</taxon>
        <taxon>Sinorhizobium/Ensifer group</taxon>
        <taxon>Sinorhizobium</taxon>
    </lineage>
</organism>
<evidence type="ECO:0000313" key="5">
    <source>
        <dbReference type="Proteomes" id="UP000231987"/>
    </source>
</evidence>
<dbReference type="InterPro" id="IPR016181">
    <property type="entry name" value="Acyl_CoA_acyltransferase"/>
</dbReference>
<dbReference type="EMBL" id="NJGD01000002">
    <property type="protein sequence ID" value="PJR16312.1"/>
    <property type="molecule type" value="Genomic_DNA"/>
</dbReference>
<dbReference type="CDD" id="cd04301">
    <property type="entry name" value="NAT_SF"/>
    <property type="match status" value="1"/>
</dbReference>
<keyword evidence="1 4" id="KW-0808">Transferase</keyword>
<gene>
    <name evidence="4" type="ORF">CEJ86_05855</name>
</gene>
<dbReference type="Proteomes" id="UP000231987">
    <property type="component" value="Unassembled WGS sequence"/>
</dbReference>
<dbReference type="InterPro" id="IPR000182">
    <property type="entry name" value="GNAT_dom"/>
</dbReference>
<dbReference type="PROSITE" id="PS51186">
    <property type="entry name" value="GNAT"/>
    <property type="match status" value="1"/>
</dbReference>
<sequence>MPDLHTFEEDKAYFRNIVFRDCDVWVADEQQLVVGFCAFKQGWVEHLYLLPGYTGRGIGRKLIAKAQDHFDHLQLWVFQANVDAIAFYERNGFVRIRETDGTDCQEKMPDALYRWDAGVTAGV</sequence>
<dbReference type="PANTHER" id="PTHR43420">
    <property type="entry name" value="ACETYLTRANSFERASE"/>
    <property type="match status" value="1"/>
</dbReference>
<name>A0A2J0Z728_RHIML</name>
<evidence type="ECO:0000256" key="1">
    <source>
        <dbReference type="ARBA" id="ARBA00022679"/>
    </source>
</evidence>
<evidence type="ECO:0000313" key="4">
    <source>
        <dbReference type="EMBL" id="PJR16312.1"/>
    </source>
</evidence>
<keyword evidence="2" id="KW-0012">Acyltransferase</keyword>
<evidence type="ECO:0000256" key="2">
    <source>
        <dbReference type="ARBA" id="ARBA00023315"/>
    </source>
</evidence>
<dbReference type="InterPro" id="IPR050680">
    <property type="entry name" value="YpeA/RimI_acetyltransf"/>
</dbReference>
<dbReference type="SUPFAM" id="SSF55729">
    <property type="entry name" value="Acyl-CoA N-acyltransferases (Nat)"/>
    <property type="match status" value="1"/>
</dbReference>
<dbReference type="GO" id="GO:0016747">
    <property type="term" value="F:acyltransferase activity, transferring groups other than amino-acyl groups"/>
    <property type="evidence" value="ECO:0007669"/>
    <property type="project" value="InterPro"/>
</dbReference>
<accession>A0A2J0Z728</accession>